<proteinExistence type="predicted"/>
<sequence>MKTRIFIFIIILAMLVACIGHLDSENDFMIRVGTGFKERTGKDYIQCWVNDSLVFNGLYVNKTDDQILDYHEDWLGMEITRFDKSGYDSLKIKIRVTSLDTVLYCGKRVIDSTFRYRIDNIPNIVISCSSNGGILLWDTLRTPDYFWLEY</sequence>
<dbReference type="EMBL" id="JNHN01000184">
    <property type="protein sequence ID" value="KDS48094.1"/>
    <property type="molecule type" value="Genomic_DNA"/>
</dbReference>
<dbReference type="RefSeq" id="WP_035447390.1">
    <property type="nucleotide sequence ID" value="NZ_JNHN01000184.1"/>
</dbReference>
<dbReference type="AlphaFoldDB" id="A0A078RUH7"/>
<protein>
    <recommendedName>
        <fullName evidence="3">Lipoprotein</fullName>
    </recommendedName>
</protein>
<name>A0A078RUH7_BACUN</name>
<dbReference type="Proteomes" id="UP000028013">
    <property type="component" value="Unassembled WGS sequence"/>
</dbReference>
<accession>A0A078RUH7</accession>
<reference evidence="1 2" key="1">
    <citation type="submission" date="2014-04" db="EMBL/GenBank/DDBJ databases">
        <authorList>
            <person name="Sears C."/>
            <person name="Carroll K."/>
            <person name="Sack B.R."/>
            <person name="Qadri F."/>
            <person name="Myers L.L."/>
            <person name="Chung G.-T."/>
            <person name="Escheverria P."/>
            <person name="Fraser C.M."/>
            <person name="Sadzewicz L."/>
            <person name="Shefchek K.A."/>
            <person name="Tallon L."/>
            <person name="Das S.P."/>
            <person name="Daugherty S."/>
            <person name="Mongodin E.F."/>
        </authorList>
    </citation>
    <scope>NUCLEOTIDE SEQUENCE [LARGE SCALE GENOMIC DNA]</scope>
    <source>
        <strain evidence="1 2">3978 T3 ii</strain>
    </source>
</reference>
<comment type="caution">
    <text evidence="1">The sequence shown here is derived from an EMBL/GenBank/DDBJ whole genome shotgun (WGS) entry which is preliminary data.</text>
</comment>
<organism evidence="1 2">
    <name type="scientific">Bacteroides uniformis str. 3978 T3 ii</name>
    <dbReference type="NCBI Taxonomy" id="1339349"/>
    <lineage>
        <taxon>Bacteria</taxon>
        <taxon>Pseudomonadati</taxon>
        <taxon>Bacteroidota</taxon>
        <taxon>Bacteroidia</taxon>
        <taxon>Bacteroidales</taxon>
        <taxon>Bacteroidaceae</taxon>
        <taxon>Bacteroides</taxon>
    </lineage>
</organism>
<evidence type="ECO:0000313" key="1">
    <source>
        <dbReference type="EMBL" id="KDS48094.1"/>
    </source>
</evidence>
<dbReference type="PATRIC" id="fig|1339349.3.peg.4077"/>
<evidence type="ECO:0008006" key="3">
    <source>
        <dbReference type="Google" id="ProtNLM"/>
    </source>
</evidence>
<gene>
    <name evidence="1" type="ORF">M094_3027</name>
</gene>
<dbReference type="PROSITE" id="PS51257">
    <property type="entry name" value="PROKAR_LIPOPROTEIN"/>
    <property type="match status" value="1"/>
</dbReference>
<evidence type="ECO:0000313" key="2">
    <source>
        <dbReference type="Proteomes" id="UP000028013"/>
    </source>
</evidence>